<comment type="similarity">
    <text evidence="5">Belongs to the SAT4 family.</text>
</comment>
<comment type="caution">
    <text evidence="9">The sequence shown here is derived from an EMBL/GenBank/DDBJ whole genome shotgun (WGS) entry which is preliminary data.</text>
</comment>
<dbReference type="AlphaFoldDB" id="A0A175W0Q3"/>
<evidence type="ECO:0000313" key="9">
    <source>
        <dbReference type="EMBL" id="KXX76574.1"/>
    </source>
</evidence>
<reference evidence="9 10" key="1">
    <citation type="journal article" date="2016" name="Genome Announc.">
        <title>Genome Sequence of Madurella mycetomatis mm55, Isolated from a Human Mycetoma Case in Sudan.</title>
        <authorList>
            <person name="Smit S."/>
            <person name="Derks M.F."/>
            <person name="Bervoets S."/>
            <person name="Fahal A."/>
            <person name="van Leeuwen W."/>
            <person name="van Belkum A."/>
            <person name="van de Sande W.W."/>
        </authorList>
    </citation>
    <scope>NUCLEOTIDE SEQUENCE [LARGE SCALE GENOMIC DNA]</scope>
    <source>
        <strain evidence="10">mm55</strain>
    </source>
</reference>
<evidence type="ECO:0000313" key="10">
    <source>
        <dbReference type="Proteomes" id="UP000078237"/>
    </source>
</evidence>
<protein>
    <recommendedName>
        <fullName evidence="8">Rhodopsin domain-containing protein</fullName>
    </recommendedName>
</protein>
<feature type="region of interest" description="Disordered" evidence="6">
    <location>
        <begin position="206"/>
        <end position="245"/>
    </location>
</feature>
<comment type="subcellular location">
    <subcellularLocation>
        <location evidence="1">Membrane</location>
        <topology evidence="1">Multi-pass membrane protein</topology>
    </subcellularLocation>
</comment>
<organism evidence="9 10">
    <name type="scientific">Madurella mycetomatis</name>
    <dbReference type="NCBI Taxonomy" id="100816"/>
    <lineage>
        <taxon>Eukaryota</taxon>
        <taxon>Fungi</taxon>
        <taxon>Dikarya</taxon>
        <taxon>Ascomycota</taxon>
        <taxon>Pezizomycotina</taxon>
        <taxon>Sordariomycetes</taxon>
        <taxon>Sordariomycetidae</taxon>
        <taxon>Sordariales</taxon>
        <taxon>Sordariales incertae sedis</taxon>
        <taxon>Madurella</taxon>
    </lineage>
</organism>
<keyword evidence="10" id="KW-1185">Reference proteome</keyword>
<dbReference type="PANTHER" id="PTHR33048:SF47">
    <property type="entry name" value="INTEGRAL MEMBRANE PROTEIN-RELATED"/>
    <property type="match status" value="1"/>
</dbReference>
<dbReference type="OrthoDB" id="3648173at2759"/>
<evidence type="ECO:0000256" key="4">
    <source>
        <dbReference type="ARBA" id="ARBA00023136"/>
    </source>
</evidence>
<name>A0A175W0Q3_9PEZI</name>
<dbReference type="Proteomes" id="UP000078237">
    <property type="component" value="Unassembled WGS sequence"/>
</dbReference>
<dbReference type="InterPro" id="IPR052337">
    <property type="entry name" value="SAT4-like"/>
</dbReference>
<gene>
    <name evidence="9" type="ORF">MMYC01_206655</name>
</gene>
<feature type="transmembrane region" description="Helical" evidence="7">
    <location>
        <begin position="126"/>
        <end position="148"/>
    </location>
</feature>
<evidence type="ECO:0000256" key="1">
    <source>
        <dbReference type="ARBA" id="ARBA00004141"/>
    </source>
</evidence>
<proteinExistence type="inferred from homology"/>
<evidence type="ECO:0000259" key="8">
    <source>
        <dbReference type="Pfam" id="PF20684"/>
    </source>
</evidence>
<keyword evidence="4 7" id="KW-0472">Membrane</keyword>
<sequence>MLTYALITLTQISIWGTIIYVLSMTFTKLSILCLYIRVLVYDYVRLAAKIVLGIVLVSHVYVLATLLTACIPLDAFWDPSKRATAFCHPLSVYWSHAGLNIVTDFLIFLLPLTVIHKIRAPRPQKIALCIIFLLAFSVCIISLTRAVLLARDMDAVQQDVTWESATTANWNSFEINIAIICACLATLRPIVNRFFPTILSSYPSTLPDEEELSSMRGRQRPHWHEETGLSTVDLADQVATGSPKD</sequence>
<dbReference type="STRING" id="100816.A0A175W0Q3"/>
<keyword evidence="3 7" id="KW-1133">Transmembrane helix</keyword>
<feature type="domain" description="Rhodopsin" evidence="8">
    <location>
        <begin position="14"/>
        <end position="193"/>
    </location>
</feature>
<feature type="transmembrane region" description="Helical" evidence="7">
    <location>
        <begin position="50"/>
        <end position="73"/>
    </location>
</feature>
<feature type="transmembrane region" description="Helical" evidence="7">
    <location>
        <begin position="93"/>
        <end position="114"/>
    </location>
</feature>
<dbReference type="EMBL" id="LCTW02000204">
    <property type="protein sequence ID" value="KXX76574.1"/>
    <property type="molecule type" value="Genomic_DNA"/>
</dbReference>
<evidence type="ECO:0000256" key="7">
    <source>
        <dbReference type="SAM" id="Phobius"/>
    </source>
</evidence>
<evidence type="ECO:0000256" key="2">
    <source>
        <dbReference type="ARBA" id="ARBA00022692"/>
    </source>
</evidence>
<evidence type="ECO:0000256" key="5">
    <source>
        <dbReference type="ARBA" id="ARBA00038359"/>
    </source>
</evidence>
<dbReference type="InterPro" id="IPR049326">
    <property type="entry name" value="Rhodopsin_dom_fungi"/>
</dbReference>
<dbReference type="GO" id="GO:0016020">
    <property type="term" value="C:membrane"/>
    <property type="evidence" value="ECO:0007669"/>
    <property type="project" value="UniProtKB-SubCell"/>
</dbReference>
<dbReference type="Pfam" id="PF20684">
    <property type="entry name" value="Fung_rhodopsin"/>
    <property type="match status" value="1"/>
</dbReference>
<keyword evidence="2 7" id="KW-0812">Transmembrane</keyword>
<accession>A0A175W0Q3</accession>
<evidence type="ECO:0000256" key="6">
    <source>
        <dbReference type="SAM" id="MobiDB-lite"/>
    </source>
</evidence>
<dbReference type="VEuPathDB" id="FungiDB:MMYC01_206655"/>
<feature type="transmembrane region" description="Helical" evidence="7">
    <location>
        <begin position="12"/>
        <end position="38"/>
    </location>
</feature>
<evidence type="ECO:0000256" key="3">
    <source>
        <dbReference type="ARBA" id="ARBA00022989"/>
    </source>
</evidence>
<dbReference type="PANTHER" id="PTHR33048">
    <property type="entry name" value="PTH11-LIKE INTEGRAL MEMBRANE PROTEIN (AFU_ORTHOLOGUE AFUA_5G11245)"/>
    <property type="match status" value="1"/>
</dbReference>